<dbReference type="Proteomes" id="UP001244011">
    <property type="component" value="Unassembled WGS sequence"/>
</dbReference>
<dbReference type="PANTHER" id="PTHR10801:SF0">
    <property type="entry name" value="DELTA(24)-STEROL REDUCTASE"/>
    <property type="match status" value="1"/>
</dbReference>
<dbReference type="Gene3D" id="3.30.465.10">
    <property type="match status" value="1"/>
</dbReference>
<dbReference type="InterPro" id="IPR006094">
    <property type="entry name" value="Oxid_FAD_bind_N"/>
</dbReference>
<dbReference type="RefSeq" id="XP_060278617.1">
    <property type="nucleotide sequence ID" value="XM_060429267.1"/>
</dbReference>
<feature type="domain" description="FAD-binding PCMH-type" evidence="7">
    <location>
        <begin position="1"/>
        <end position="169"/>
    </location>
</feature>
<keyword evidence="3" id="KW-0812">Transmembrane</keyword>
<dbReference type="SUPFAM" id="SSF56176">
    <property type="entry name" value="FAD-binding/transporter-associated domain-like"/>
    <property type="match status" value="1"/>
</dbReference>
<dbReference type="GeneID" id="85312454"/>
<keyword evidence="6" id="KW-0472">Membrane</keyword>
<comment type="subcellular location">
    <subcellularLocation>
        <location evidence="1">Membrane</location>
        <topology evidence="1">Single-pass membrane protein</topology>
    </subcellularLocation>
</comment>
<dbReference type="GO" id="GO:0000246">
    <property type="term" value="F:Delta24(24-1) sterol reductase activity"/>
    <property type="evidence" value="ECO:0007669"/>
    <property type="project" value="TreeGrafter"/>
</dbReference>
<evidence type="ECO:0000256" key="5">
    <source>
        <dbReference type="ARBA" id="ARBA00023002"/>
    </source>
</evidence>
<evidence type="ECO:0000256" key="6">
    <source>
        <dbReference type="ARBA" id="ARBA00023136"/>
    </source>
</evidence>
<dbReference type="PANTHER" id="PTHR10801">
    <property type="entry name" value="24-DEHYDROCHOLESTEROL REDUCTASE"/>
    <property type="match status" value="1"/>
</dbReference>
<dbReference type="EC" id="1.3.1.72" evidence="2"/>
<dbReference type="InterPro" id="IPR036318">
    <property type="entry name" value="FAD-bd_PCMH-like_sf"/>
</dbReference>
<dbReference type="EMBL" id="MU839038">
    <property type="protein sequence ID" value="KAK1762404.1"/>
    <property type="molecule type" value="Genomic_DNA"/>
</dbReference>
<protein>
    <recommendedName>
        <fullName evidence="2">Delta(24)-sterol reductase</fullName>
        <ecNumber evidence="2">1.3.1.72</ecNumber>
    </recommendedName>
</protein>
<dbReference type="InterPro" id="IPR016169">
    <property type="entry name" value="FAD-bd_PCMH_sub2"/>
</dbReference>
<dbReference type="FunFam" id="3.30.465.10:FF:000031">
    <property type="entry name" value="FAD binding domain protein"/>
    <property type="match status" value="1"/>
</dbReference>
<dbReference type="InterPro" id="IPR016166">
    <property type="entry name" value="FAD-bd_PCMH"/>
</dbReference>
<evidence type="ECO:0000313" key="8">
    <source>
        <dbReference type="EMBL" id="KAK1762404.1"/>
    </source>
</evidence>
<keyword evidence="4" id="KW-1133">Transmembrane helix</keyword>
<evidence type="ECO:0000256" key="3">
    <source>
        <dbReference type="ARBA" id="ARBA00022692"/>
    </source>
</evidence>
<proteinExistence type="predicted"/>
<evidence type="ECO:0000256" key="1">
    <source>
        <dbReference type="ARBA" id="ARBA00004167"/>
    </source>
</evidence>
<dbReference type="Pfam" id="PF01565">
    <property type="entry name" value="FAD_binding_4"/>
    <property type="match status" value="1"/>
</dbReference>
<dbReference type="GO" id="GO:0071949">
    <property type="term" value="F:FAD binding"/>
    <property type="evidence" value="ECO:0007669"/>
    <property type="project" value="InterPro"/>
</dbReference>
<comment type="caution">
    <text evidence="8">The sequence shown here is derived from an EMBL/GenBank/DDBJ whole genome shotgun (WGS) entry which is preliminary data.</text>
</comment>
<gene>
    <name evidence="8" type="ORF">QBC33DRAFT_552133</name>
</gene>
<dbReference type="GO" id="GO:0008202">
    <property type="term" value="P:steroid metabolic process"/>
    <property type="evidence" value="ECO:0007669"/>
    <property type="project" value="TreeGrafter"/>
</dbReference>
<evidence type="ECO:0000256" key="2">
    <source>
        <dbReference type="ARBA" id="ARBA00012405"/>
    </source>
</evidence>
<sequence length="515" mass="58920">MEAHDKAVAAVASRVRHFFGKKQPFRIYHGSTNSTRASQRRRDNTVDTSSLNRVLDVDVSKNTALVEPNVPMDALVAATLKAGLVPLVVMEFPGITVGGGFSGTSGESSSFRYGAFDTTINWIEIVLPNGEVTKASRTTNEKTDLFWGAASAFGTLGVITLLEVQLREAKPYVRLTYSLYGDAARANASIREEIAKEPVDYVDGIMFSKDCTVVCSGRLTDRLPEGTKPQRFTRSRDPWFYIHVRRLQKRLRSGPSTEVTEFIPLVDYLFRYDRGGFWVAMYSFRYFITPFNRVTRFILDPLMHTRTMYRALHQSGLSDNYLVQDVGIPHDKVSEFIDWLHNTLHIYPLWLCPLRFVRDTPNARHGLHSDFADLDPQSEAGWLMNFGIWGPGSFNRREFVQQNRLLELKVQELGGKKWLYAHAYYTEAEFWAHYDRGSYDALRAKYGAGWLQSVYDKVKVDTEAEERELRKWVPWLLALFWSIWPLKGIYGVLMALLGGDYLLKTADQVQMLKEE</sequence>
<dbReference type="GO" id="GO:0050614">
    <property type="term" value="F:Delta24-sterol reductase activity"/>
    <property type="evidence" value="ECO:0007669"/>
    <property type="project" value="UniProtKB-EC"/>
</dbReference>
<dbReference type="GO" id="GO:0005737">
    <property type="term" value="C:cytoplasm"/>
    <property type="evidence" value="ECO:0007669"/>
    <property type="project" value="TreeGrafter"/>
</dbReference>
<accession>A0AAJ0FHP9</accession>
<reference evidence="8" key="1">
    <citation type="submission" date="2023-06" db="EMBL/GenBank/DDBJ databases">
        <title>Genome-scale phylogeny and comparative genomics of the fungal order Sordariales.</title>
        <authorList>
            <consortium name="Lawrence Berkeley National Laboratory"/>
            <person name="Hensen N."/>
            <person name="Bonometti L."/>
            <person name="Westerberg I."/>
            <person name="Brannstrom I.O."/>
            <person name="Guillou S."/>
            <person name="Cros-Aarteil S."/>
            <person name="Calhoun S."/>
            <person name="Haridas S."/>
            <person name="Kuo A."/>
            <person name="Mondo S."/>
            <person name="Pangilinan J."/>
            <person name="Riley R."/>
            <person name="Labutti K."/>
            <person name="Andreopoulos B."/>
            <person name="Lipzen A."/>
            <person name="Chen C."/>
            <person name="Yanf M."/>
            <person name="Daum C."/>
            <person name="Ng V."/>
            <person name="Clum A."/>
            <person name="Steindorff A."/>
            <person name="Ohm R."/>
            <person name="Martin F."/>
            <person name="Silar P."/>
            <person name="Natvig D."/>
            <person name="Lalanne C."/>
            <person name="Gautier V."/>
            <person name="Ament-Velasquez S.L."/>
            <person name="Kruys A."/>
            <person name="Hutchinson M.I."/>
            <person name="Powell A.J."/>
            <person name="Barry K."/>
            <person name="Miller A.N."/>
            <person name="Grigoriev I.V."/>
            <person name="Debuchy R."/>
            <person name="Gladieux P."/>
            <person name="Thoren M.H."/>
            <person name="Johannesson H."/>
        </authorList>
    </citation>
    <scope>NUCLEOTIDE SEQUENCE</scope>
    <source>
        <strain evidence="8">8032-3</strain>
    </source>
</reference>
<dbReference type="PROSITE" id="PS51387">
    <property type="entry name" value="FAD_PCMH"/>
    <property type="match status" value="1"/>
</dbReference>
<keyword evidence="5" id="KW-0560">Oxidoreductase</keyword>
<dbReference type="GO" id="GO:0016020">
    <property type="term" value="C:membrane"/>
    <property type="evidence" value="ECO:0007669"/>
    <property type="project" value="UniProtKB-SubCell"/>
</dbReference>
<evidence type="ECO:0000313" key="9">
    <source>
        <dbReference type="Proteomes" id="UP001244011"/>
    </source>
</evidence>
<organism evidence="8 9">
    <name type="scientific">Phialemonium atrogriseum</name>
    <dbReference type="NCBI Taxonomy" id="1093897"/>
    <lineage>
        <taxon>Eukaryota</taxon>
        <taxon>Fungi</taxon>
        <taxon>Dikarya</taxon>
        <taxon>Ascomycota</taxon>
        <taxon>Pezizomycotina</taxon>
        <taxon>Sordariomycetes</taxon>
        <taxon>Sordariomycetidae</taxon>
        <taxon>Cephalothecales</taxon>
        <taxon>Cephalothecaceae</taxon>
        <taxon>Phialemonium</taxon>
    </lineage>
</organism>
<keyword evidence="9" id="KW-1185">Reference proteome</keyword>
<dbReference type="InterPro" id="IPR040165">
    <property type="entry name" value="Diminuto-like"/>
</dbReference>
<evidence type="ECO:0000256" key="4">
    <source>
        <dbReference type="ARBA" id="ARBA00022989"/>
    </source>
</evidence>
<evidence type="ECO:0000259" key="7">
    <source>
        <dbReference type="PROSITE" id="PS51387"/>
    </source>
</evidence>
<name>A0AAJ0FHP9_9PEZI</name>
<dbReference type="AlphaFoldDB" id="A0AAJ0FHP9"/>